<evidence type="ECO:0000313" key="5">
    <source>
        <dbReference type="Proteomes" id="UP000586042"/>
    </source>
</evidence>
<dbReference type="PROSITE" id="PS50801">
    <property type="entry name" value="STAS"/>
    <property type="match status" value="1"/>
</dbReference>
<dbReference type="AlphaFoldDB" id="A0A7Y6IDK6"/>
<keyword evidence="5" id="KW-1185">Reference proteome</keyword>
<name>A0A7Y6IDK6_9ACTN</name>
<reference evidence="4 5" key="1">
    <citation type="submission" date="2020-06" db="EMBL/GenBank/DDBJ databases">
        <title>Nonomuraea sp. SMC257, a novel actinomycete isolated from soil.</title>
        <authorList>
            <person name="Chanama M."/>
        </authorList>
    </citation>
    <scope>NUCLEOTIDE SEQUENCE [LARGE SCALE GENOMIC DNA]</scope>
    <source>
        <strain evidence="4 5">SMC257</strain>
    </source>
</reference>
<evidence type="ECO:0000256" key="2">
    <source>
        <dbReference type="RuleBase" id="RU003749"/>
    </source>
</evidence>
<dbReference type="CDD" id="cd07043">
    <property type="entry name" value="STAS_anti-anti-sigma_factors"/>
    <property type="match status" value="1"/>
</dbReference>
<comment type="caution">
    <text evidence="4">The sequence shown here is derived from an EMBL/GenBank/DDBJ whole genome shotgun (WGS) entry which is preliminary data.</text>
</comment>
<dbReference type="GO" id="GO:0043856">
    <property type="term" value="F:anti-sigma factor antagonist activity"/>
    <property type="evidence" value="ECO:0007669"/>
    <property type="project" value="InterPro"/>
</dbReference>
<dbReference type="Pfam" id="PF01740">
    <property type="entry name" value="STAS"/>
    <property type="match status" value="1"/>
</dbReference>
<sequence>MERAGARRAGFSWTGGRHDGVTVVALAGELDIATAGALRQAVTDALSGAPDEPPLLVIDMLAVDFCDSTGLSVLVSTINGAAGAGGRAVLSGIGPRMARLLRVTGLDKRFQTYDTVDDAVQALRTP</sequence>
<dbReference type="EMBL" id="JABWGN010000014">
    <property type="protein sequence ID" value="NUW36298.1"/>
    <property type="molecule type" value="Genomic_DNA"/>
</dbReference>
<dbReference type="Proteomes" id="UP000586042">
    <property type="component" value="Unassembled WGS sequence"/>
</dbReference>
<evidence type="ECO:0000256" key="1">
    <source>
        <dbReference type="ARBA" id="ARBA00009013"/>
    </source>
</evidence>
<dbReference type="InterPro" id="IPR002645">
    <property type="entry name" value="STAS_dom"/>
</dbReference>
<dbReference type="PANTHER" id="PTHR33495:SF13">
    <property type="entry name" value="ANTI-SIGMA-F FACTOR ANTAGONIST RSFB"/>
    <property type="match status" value="1"/>
</dbReference>
<dbReference type="NCBIfam" id="TIGR00377">
    <property type="entry name" value="ant_ant_sig"/>
    <property type="match status" value="1"/>
</dbReference>
<dbReference type="InterPro" id="IPR036513">
    <property type="entry name" value="STAS_dom_sf"/>
</dbReference>
<dbReference type="PANTHER" id="PTHR33495">
    <property type="entry name" value="ANTI-SIGMA FACTOR ANTAGONIST TM_1081-RELATED-RELATED"/>
    <property type="match status" value="1"/>
</dbReference>
<proteinExistence type="inferred from homology"/>
<accession>A0A7Y6IDK6</accession>
<evidence type="ECO:0000313" key="4">
    <source>
        <dbReference type="EMBL" id="NUW36298.1"/>
    </source>
</evidence>
<gene>
    <name evidence="4" type="ORF">HTZ77_33555</name>
</gene>
<dbReference type="InterPro" id="IPR003658">
    <property type="entry name" value="Anti-sigma_ant"/>
</dbReference>
<dbReference type="SUPFAM" id="SSF52091">
    <property type="entry name" value="SpoIIaa-like"/>
    <property type="match status" value="1"/>
</dbReference>
<evidence type="ECO:0000259" key="3">
    <source>
        <dbReference type="PROSITE" id="PS50801"/>
    </source>
</evidence>
<comment type="similarity">
    <text evidence="1 2">Belongs to the anti-sigma-factor antagonist family.</text>
</comment>
<feature type="domain" description="STAS" evidence="3">
    <location>
        <begin position="19"/>
        <end position="123"/>
    </location>
</feature>
<organism evidence="4 5">
    <name type="scientific">Nonomuraea montanisoli</name>
    <dbReference type="NCBI Taxonomy" id="2741721"/>
    <lineage>
        <taxon>Bacteria</taxon>
        <taxon>Bacillati</taxon>
        <taxon>Actinomycetota</taxon>
        <taxon>Actinomycetes</taxon>
        <taxon>Streptosporangiales</taxon>
        <taxon>Streptosporangiaceae</taxon>
        <taxon>Nonomuraea</taxon>
    </lineage>
</organism>
<protein>
    <recommendedName>
        <fullName evidence="2">Anti-sigma factor antagonist</fullName>
    </recommendedName>
</protein>
<dbReference type="Gene3D" id="3.30.750.24">
    <property type="entry name" value="STAS domain"/>
    <property type="match status" value="1"/>
</dbReference>
<dbReference type="RefSeq" id="WP_175593729.1">
    <property type="nucleotide sequence ID" value="NZ_JABWGN010000014.1"/>
</dbReference>